<evidence type="ECO:0000313" key="2">
    <source>
        <dbReference type="EMBL" id="WEL19087.1"/>
    </source>
</evidence>
<accession>A0ABY8CCY7</accession>
<dbReference type="GeneID" id="90589490"/>
<gene>
    <name evidence="2" type="ORF">SVXNc_0055</name>
</gene>
<keyword evidence="3" id="KW-1185">Reference proteome</keyword>
<organism evidence="2 3">
    <name type="scientific">Candidatus Nanohalococcus occultus</name>
    <dbReference type="NCBI Taxonomy" id="2978047"/>
    <lineage>
        <taxon>Archaea</taxon>
        <taxon>Candidatus Nanohalarchaeota</taxon>
        <taxon>Candidatus Nanohalarchaeota incertae sedis</taxon>
        <taxon>Candidatus Nanohalococcus</taxon>
    </lineage>
</organism>
<feature type="region of interest" description="Disordered" evidence="1">
    <location>
        <begin position="1"/>
        <end position="22"/>
    </location>
</feature>
<sequence>MSYEGNTDYLETAYDREQERQRTAETALNEFVEESSGIMGLVLGNKNNNER</sequence>
<proteinExistence type="predicted"/>
<evidence type="ECO:0000313" key="3">
    <source>
        <dbReference type="Proteomes" id="UP001218034"/>
    </source>
</evidence>
<name>A0ABY8CCY7_9ARCH</name>
<feature type="compositionally biased region" description="Basic and acidic residues" evidence="1">
    <location>
        <begin position="13"/>
        <end position="22"/>
    </location>
</feature>
<reference evidence="2 3" key="1">
    <citation type="submission" date="2022-09" db="EMBL/GenBank/DDBJ databases">
        <title>Xylan utilization by haloarchaea-nanohaloarchaea associations.</title>
        <authorList>
            <person name="Yakimov M."/>
        </authorList>
    </citation>
    <scope>NUCLEOTIDE SEQUENCE [LARGE SCALE GENOMIC DNA]</scope>
    <source>
        <strain evidence="2 3">SVXNc</strain>
    </source>
</reference>
<evidence type="ECO:0000256" key="1">
    <source>
        <dbReference type="SAM" id="MobiDB-lite"/>
    </source>
</evidence>
<protein>
    <submittedName>
        <fullName evidence="2">Uncharacterized protein</fullName>
    </submittedName>
</protein>
<dbReference type="Proteomes" id="UP001218034">
    <property type="component" value="Chromosome"/>
</dbReference>
<dbReference type="RefSeq" id="WP_347721959.1">
    <property type="nucleotide sequence ID" value="NZ_CP104395.1"/>
</dbReference>
<dbReference type="EMBL" id="CP104395">
    <property type="protein sequence ID" value="WEL19087.1"/>
    <property type="molecule type" value="Genomic_DNA"/>
</dbReference>